<dbReference type="PANTHER" id="PTHR23513:SF6">
    <property type="entry name" value="MAJOR FACILITATOR SUPERFAMILY ASSOCIATED DOMAIN-CONTAINING PROTEIN"/>
    <property type="match status" value="1"/>
</dbReference>
<dbReference type="Pfam" id="PF07690">
    <property type="entry name" value="MFS_1"/>
    <property type="match status" value="1"/>
</dbReference>
<feature type="transmembrane region" description="Helical" evidence="7">
    <location>
        <begin position="259"/>
        <end position="283"/>
    </location>
</feature>
<keyword evidence="5 7" id="KW-0472">Membrane</keyword>
<dbReference type="Gene3D" id="1.20.1250.20">
    <property type="entry name" value="MFS general substrate transporter like domains"/>
    <property type="match status" value="1"/>
</dbReference>
<feature type="transmembrane region" description="Helical" evidence="7">
    <location>
        <begin position="322"/>
        <end position="340"/>
    </location>
</feature>
<evidence type="ECO:0000256" key="6">
    <source>
        <dbReference type="SAM" id="MobiDB-lite"/>
    </source>
</evidence>
<sequence length="468" mass="48660">MGRDRERRERQRGPRGWRRPGLGRRFGWLWAAYAASTFGTWLAFDAFALIAVLVLHAGPAEVSVLAAAGPAVGAVLAVPFGPWVEFRRKRPVMIATDLVRCAALLTVPVAYACGVLGFVQLLVVSVLVAAADIAFGAASGAYLKALVPKTDLLAASSRFESTMWTASVLGPPAGGFLVGVFGPVVTVVADAASYLLSALGVRAIGGTEAAPRPRPVRAEGAEGAEGVEGAEGRAPGRLRAADLLDGWRFVLTHPVLRPLFFNTLLTNALIMAAAPLLAVLMLGPLGFAPWQYGLAFAVPCLGGLLGSRLAGPLVRRYGRRRMLLATGALRVCWPVGLVFVRPGVPGLAVVMVVEAVLITLCGVFNPVYSAYRLELTPSDRVARTLAAWSASGKLTTAAVTALWGLLAVFTGTRAAIGLAGLLLFVTPVLLPWRTKDGDGDGDGDDAGGGEERGRGPEGEALAAGTGAA</sequence>
<dbReference type="InterPro" id="IPR011701">
    <property type="entry name" value="MFS"/>
</dbReference>
<feature type="transmembrane region" description="Helical" evidence="7">
    <location>
        <begin position="414"/>
        <end position="432"/>
    </location>
</feature>
<dbReference type="CDD" id="cd06173">
    <property type="entry name" value="MFS_MefA_like"/>
    <property type="match status" value="1"/>
</dbReference>
<proteinExistence type="predicted"/>
<evidence type="ECO:0000256" key="7">
    <source>
        <dbReference type="SAM" id="Phobius"/>
    </source>
</evidence>
<dbReference type="Proteomes" id="UP001595824">
    <property type="component" value="Unassembled WGS sequence"/>
</dbReference>
<dbReference type="SUPFAM" id="SSF103473">
    <property type="entry name" value="MFS general substrate transporter"/>
    <property type="match status" value="1"/>
</dbReference>
<feature type="transmembrane region" description="Helical" evidence="7">
    <location>
        <begin position="346"/>
        <end position="364"/>
    </location>
</feature>
<keyword evidence="3 7" id="KW-0812">Transmembrane</keyword>
<reference evidence="9" key="1">
    <citation type="journal article" date="2019" name="Int. J. Syst. Evol. Microbiol.">
        <title>The Global Catalogue of Microorganisms (GCM) 10K type strain sequencing project: providing services to taxonomists for standard genome sequencing and annotation.</title>
        <authorList>
            <consortium name="The Broad Institute Genomics Platform"/>
            <consortium name="The Broad Institute Genome Sequencing Center for Infectious Disease"/>
            <person name="Wu L."/>
            <person name="Ma J."/>
        </authorList>
    </citation>
    <scope>NUCLEOTIDE SEQUENCE [LARGE SCALE GENOMIC DNA]</scope>
    <source>
        <strain evidence="9">PCU 347</strain>
    </source>
</reference>
<feature type="transmembrane region" description="Helical" evidence="7">
    <location>
        <begin position="289"/>
        <end position="310"/>
    </location>
</feature>
<feature type="transmembrane region" description="Helical" evidence="7">
    <location>
        <begin position="385"/>
        <end position="408"/>
    </location>
</feature>
<comment type="subcellular location">
    <subcellularLocation>
        <location evidence="1">Cell membrane</location>
        <topology evidence="1">Multi-pass membrane protein</topology>
    </subcellularLocation>
</comment>
<accession>A0ABV8T8I0</accession>
<evidence type="ECO:0000313" key="9">
    <source>
        <dbReference type="Proteomes" id="UP001595824"/>
    </source>
</evidence>
<keyword evidence="2" id="KW-1003">Cell membrane</keyword>
<evidence type="ECO:0000256" key="5">
    <source>
        <dbReference type="ARBA" id="ARBA00023136"/>
    </source>
</evidence>
<feature type="compositionally biased region" description="Acidic residues" evidence="6">
    <location>
        <begin position="439"/>
        <end position="448"/>
    </location>
</feature>
<gene>
    <name evidence="8" type="ORF">ACFPC0_03455</name>
</gene>
<protein>
    <submittedName>
        <fullName evidence="8">MFS transporter</fullName>
    </submittedName>
</protein>
<keyword evidence="4 7" id="KW-1133">Transmembrane helix</keyword>
<comment type="caution">
    <text evidence="8">The sequence shown here is derived from an EMBL/GenBank/DDBJ whole genome shotgun (WGS) entry which is preliminary data.</text>
</comment>
<evidence type="ECO:0000256" key="1">
    <source>
        <dbReference type="ARBA" id="ARBA00004651"/>
    </source>
</evidence>
<feature type="transmembrane region" description="Helical" evidence="7">
    <location>
        <begin position="118"/>
        <end position="143"/>
    </location>
</feature>
<dbReference type="InterPro" id="IPR036259">
    <property type="entry name" value="MFS_trans_sf"/>
</dbReference>
<evidence type="ECO:0000256" key="4">
    <source>
        <dbReference type="ARBA" id="ARBA00022989"/>
    </source>
</evidence>
<evidence type="ECO:0000256" key="3">
    <source>
        <dbReference type="ARBA" id="ARBA00022692"/>
    </source>
</evidence>
<feature type="compositionally biased region" description="Low complexity" evidence="6">
    <location>
        <begin position="458"/>
        <end position="468"/>
    </location>
</feature>
<feature type="region of interest" description="Disordered" evidence="6">
    <location>
        <begin position="435"/>
        <end position="468"/>
    </location>
</feature>
<name>A0ABV8T8I0_9ACTN</name>
<dbReference type="EMBL" id="JBHSDP010000004">
    <property type="protein sequence ID" value="MFC4326905.1"/>
    <property type="molecule type" value="Genomic_DNA"/>
</dbReference>
<feature type="transmembrane region" description="Helical" evidence="7">
    <location>
        <begin position="28"/>
        <end position="56"/>
    </location>
</feature>
<feature type="transmembrane region" description="Helical" evidence="7">
    <location>
        <begin position="62"/>
        <end position="80"/>
    </location>
</feature>
<dbReference type="PANTHER" id="PTHR23513">
    <property type="entry name" value="INTEGRAL MEMBRANE EFFLUX PROTEIN-RELATED"/>
    <property type="match status" value="1"/>
</dbReference>
<dbReference type="RefSeq" id="WP_381736813.1">
    <property type="nucleotide sequence ID" value="NZ_JBHSDP010000004.1"/>
</dbReference>
<organism evidence="8 9">
    <name type="scientific">Streptomyces andamanensis</name>
    <dbReference type="NCBI Taxonomy" id="1565035"/>
    <lineage>
        <taxon>Bacteria</taxon>
        <taxon>Bacillati</taxon>
        <taxon>Actinomycetota</taxon>
        <taxon>Actinomycetes</taxon>
        <taxon>Kitasatosporales</taxon>
        <taxon>Streptomycetaceae</taxon>
        <taxon>Streptomyces</taxon>
    </lineage>
</organism>
<evidence type="ECO:0000313" key="8">
    <source>
        <dbReference type="EMBL" id="MFC4326905.1"/>
    </source>
</evidence>
<evidence type="ECO:0000256" key="2">
    <source>
        <dbReference type="ARBA" id="ARBA00022475"/>
    </source>
</evidence>
<keyword evidence="9" id="KW-1185">Reference proteome</keyword>